<dbReference type="CTD" id="9951635"/>
<dbReference type="EMBL" id="JH712172">
    <property type="protein sequence ID" value="EJD75157.1"/>
    <property type="molecule type" value="Genomic_DNA"/>
</dbReference>
<dbReference type="PANTHER" id="PTHR23017">
    <property type="entry name" value="SERPENTINE RECEPTOR, CLASS X"/>
    <property type="match status" value="1"/>
</dbReference>
<accession>A0A1S0UJX9</accession>
<organism evidence="3">
    <name type="scientific">Loa loa</name>
    <name type="common">Eye worm</name>
    <name type="synonym">Filaria loa</name>
    <dbReference type="NCBI Taxonomy" id="7209"/>
    <lineage>
        <taxon>Eukaryota</taxon>
        <taxon>Metazoa</taxon>
        <taxon>Ecdysozoa</taxon>
        <taxon>Nematoda</taxon>
        <taxon>Chromadorea</taxon>
        <taxon>Rhabditida</taxon>
        <taxon>Spirurina</taxon>
        <taxon>Spiruromorpha</taxon>
        <taxon>Filarioidea</taxon>
        <taxon>Onchocercidae</taxon>
        <taxon>Loa</taxon>
    </lineage>
</organism>
<feature type="transmembrane region" description="Helical" evidence="1">
    <location>
        <begin position="113"/>
        <end position="138"/>
    </location>
</feature>
<keyword evidence="1" id="KW-1133">Transmembrane helix</keyword>
<keyword evidence="1" id="KW-0812">Transmembrane</keyword>
<evidence type="ECO:0000256" key="1">
    <source>
        <dbReference type="SAM" id="Phobius"/>
    </source>
</evidence>
<sequence length="262" mass="29475">MIFHTKTYKTVKPLSDIECLKDQVLQNSATTLELQALQDVRSGEVTGYIEILNDKSAETGNAKTLMSLTRSPDPKSASSSASNIPFMPVECVTYFEADIYSWATLYGPCNHTFFAYIAMFLSDVIILITIIVDAVAFYRIVTYLKGRKCQKANATQQRSEQEISFFKQTCVSTVVYAFFIVTSYIKIPVSRLTQITYTWLAILTLDGLVFLYFNRRLLIKQNAVGFHTNTTDLRTKAVKNDTNATIKCATANNHVNITSTKM</sequence>
<feature type="domain" description="7TM GPCR serpentine receptor class x (Srx)" evidence="2">
    <location>
        <begin position="82"/>
        <end position="214"/>
    </location>
</feature>
<keyword evidence="1" id="KW-0472">Membrane</keyword>
<dbReference type="GeneID" id="9951635"/>
<feature type="transmembrane region" description="Helical" evidence="1">
    <location>
        <begin position="197"/>
        <end position="213"/>
    </location>
</feature>
<proteinExistence type="predicted"/>
<gene>
    <name evidence="3" type="ORF">LOAG_17648</name>
</gene>
<feature type="transmembrane region" description="Helical" evidence="1">
    <location>
        <begin position="165"/>
        <end position="185"/>
    </location>
</feature>
<dbReference type="AlphaFoldDB" id="A0A1S0UJX9"/>
<dbReference type="Pfam" id="PF10328">
    <property type="entry name" value="7TM_GPCR_Srx"/>
    <property type="match status" value="1"/>
</dbReference>
<dbReference type="OrthoDB" id="5825164at2759"/>
<dbReference type="InParanoid" id="A0A1S0UJX9"/>
<protein>
    <recommendedName>
        <fullName evidence="2">7TM GPCR serpentine receptor class x (Srx) domain-containing protein</fullName>
    </recommendedName>
</protein>
<name>A0A1S0UJX9_LOALO</name>
<evidence type="ECO:0000259" key="2">
    <source>
        <dbReference type="Pfam" id="PF10328"/>
    </source>
</evidence>
<dbReference type="RefSeq" id="XP_020306036.1">
    <property type="nucleotide sequence ID" value="XM_020450310.1"/>
</dbReference>
<reference evidence="3" key="1">
    <citation type="submission" date="2012-04" db="EMBL/GenBank/DDBJ databases">
        <title>The Genome Sequence of Loa loa.</title>
        <authorList>
            <consortium name="The Broad Institute Genome Sequencing Platform"/>
            <consortium name="Broad Institute Genome Sequencing Center for Infectious Disease"/>
            <person name="Nutman T.B."/>
            <person name="Fink D.L."/>
            <person name="Russ C."/>
            <person name="Young S."/>
            <person name="Zeng Q."/>
            <person name="Gargeya S."/>
            <person name="Alvarado L."/>
            <person name="Berlin A."/>
            <person name="Chapman S.B."/>
            <person name="Chen Z."/>
            <person name="Freedman E."/>
            <person name="Gellesch M."/>
            <person name="Goldberg J."/>
            <person name="Griggs A."/>
            <person name="Gujja S."/>
            <person name="Heilman E.R."/>
            <person name="Heiman D."/>
            <person name="Howarth C."/>
            <person name="Mehta T."/>
            <person name="Neiman D."/>
            <person name="Pearson M."/>
            <person name="Roberts A."/>
            <person name="Saif S."/>
            <person name="Shea T."/>
            <person name="Shenoy N."/>
            <person name="Sisk P."/>
            <person name="Stolte C."/>
            <person name="Sykes S."/>
            <person name="White J."/>
            <person name="Yandava C."/>
            <person name="Haas B."/>
            <person name="Henn M.R."/>
            <person name="Nusbaum C."/>
            <person name="Birren B."/>
        </authorList>
    </citation>
    <scope>NUCLEOTIDE SEQUENCE [LARGE SCALE GENOMIC DNA]</scope>
</reference>
<dbReference type="InterPro" id="IPR019430">
    <property type="entry name" value="7TM_GPCR_serpentine_rcpt_Srx"/>
</dbReference>
<evidence type="ECO:0000313" key="3">
    <source>
        <dbReference type="EMBL" id="EJD75157.1"/>
    </source>
</evidence>
<dbReference type="KEGG" id="loa:LOAG_17648"/>
<dbReference type="PANTHER" id="PTHR23017:SF21">
    <property type="entry name" value="7TM GPCR SERPENTINE RECEPTOR CLASS X (SRX) DOMAIN-CONTAINING PROTEIN"/>
    <property type="match status" value="1"/>
</dbReference>